<dbReference type="Proteomes" id="UP000829401">
    <property type="component" value="Chromosome"/>
</dbReference>
<feature type="domain" description="Beta-mannosidase Ig-fold" evidence="9">
    <location>
        <begin position="482"/>
        <end position="563"/>
    </location>
</feature>
<dbReference type="InterPro" id="IPR006102">
    <property type="entry name" value="Ig-like_GH2"/>
</dbReference>
<keyword evidence="12" id="KW-1185">Reference proteome</keyword>
<sequence length="567" mass="64171">MKQFGDNRTRFSDAWGSEALCQWDAGLHDVRISQHHRDGVVRLTVDVVIKCQSSTYPLSVDVVLTHPDGTMEALSQPVVEGTAQVVIEVTQPALWWPAGYGNQPLYQLETSVVRGRERLERRNFTIGLRTIEIRRTTEEFGEAIACVVNGIDLFLKGATYYPERTPDGRINSARMRHLLQACVEANFNMIRVASGGEFPEDEFYDCCDKLGLIIWQTFTAPKQAAVWGDDAKNRWVTTVQNEFLRIFHHPSFGIWSLDRARVTSDNPMKLRPSSGDCVWKRLGLDSTRPKLVRSNRRIGLEGGFRFAKDLAARMYLVELQRAKAIRSEVEAARRQRIGSIGILDWPLNQRWPSITWSSLDGSGQWQALHYFAQRFYAPVLVSACSNDTRVTLHVTNDRVTPVEGLLDWQLLSHVGEVILSGRVPVCVAGLSTWQLPELDFSEELISASSRRTLSFAYQFECNGALLSADTVQFCPVNRYNWVDPALRLQVRDVGDAFEIVVSAKHLAKYVELRLAGGYRFSDNLFDVVPGQPKTVYVRKSWLFEPLSALQFVVQLHVMSFYDSYAGA</sequence>
<evidence type="ECO:0000256" key="2">
    <source>
        <dbReference type="ARBA" id="ARBA00011738"/>
    </source>
</evidence>
<comment type="similarity">
    <text evidence="5">Belongs to the glycosyl hydrolase 2 family. Beta-mannosidase B subfamily.</text>
</comment>
<protein>
    <recommendedName>
        <fullName evidence="6">Beta-mannosidase B</fullName>
    </recommendedName>
    <alternativeName>
        <fullName evidence="7">Mannanase B</fullName>
    </alternativeName>
</protein>
<evidence type="ECO:0000256" key="6">
    <source>
        <dbReference type="ARBA" id="ARBA00041069"/>
    </source>
</evidence>
<dbReference type="InterPro" id="IPR041625">
    <property type="entry name" value="Beta-mannosidase_Ig"/>
</dbReference>
<dbReference type="InterPro" id="IPR017853">
    <property type="entry name" value="GH"/>
</dbReference>
<dbReference type="AlphaFoldDB" id="T0D1C2"/>
<dbReference type="RefSeq" id="WP_021297566.1">
    <property type="nucleotide sequence ID" value="NZ_AURB01000156.1"/>
</dbReference>
<dbReference type="SUPFAM" id="SSF51445">
    <property type="entry name" value="(Trans)glycosidases"/>
    <property type="match status" value="1"/>
</dbReference>
<dbReference type="STRING" id="1356854.N007_12545"/>
<organism evidence="11 12">
    <name type="scientific">Alicyclobacillus acidoterrestris (strain ATCC 49025 / DSM 3922 / CIP 106132 / NCIMB 13137 / GD3B)</name>
    <dbReference type="NCBI Taxonomy" id="1356854"/>
    <lineage>
        <taxon>Bacteria</taxon>
        <taxon>Bacillati</taxon>
        <taxon>Bacillota</taxon>
        <taxon>Bacilli</taxon>
        <taxon>Bacillales</taxon>
        <taxon>Alicyclobacillaceae</taxon>
        <taxon>Alicyclobacillus</taxon>
    </lineage>
</organism>
<dbReference type="SUPFAM" id="SSF49303">
    <property type="entry name" value="beta-Galactosidase/glucuronidase domain"/>
    <property type="match status" value="2"/>
</dbReference>
<evidence type="ECO:0000256" key="7">
    <source>
        <dbReference type="ARBA" id="ARBA00041614"/>
    </source>
</evidence>
<dbReference type="OrthoDB" id="9801077at2"/>
<evidence type="ECO:0000256" key="5">
    <source>
        <dbReference type="ARBA" id="ARBA00038429"/>
    </source>
</evidence>
<dbReference type="GO" id="GO:0005975">
    <property type="term" value="P:carbohydrate metabolic process"/>
    <property type="evidence" value="ECO:0007669"/>
    <property type="project" value="InterPro"/>
</dbReference>
<evidence type="ECO:0000256" key="1">
    <source>
        <dbReference type="ARBA" id="ARBA00004613"/>
    </source>
</evidence>
<proteinExistence type="inferred from homology"/>
<accession>T0D1C2</accession>
<dbReference type="eggNOG" id="COG3250">
    <property type="taxonomic scope" value="Bacteria"/>
</dbReference>
<dbReference type="InterPro" id="IPR041447">
    <property type="entry name" value="Mannosidase_ig"/>
</dbReference>
<evidence type="ECO:0000313" key="11">
    <source>
        <dbReference type="EMBL" id="UNO50210.1"/>
    </source>
</evidence>
<dbReference type="InterPro" id="IPR013783">
    <property type="entry name" value="Ig-like_fold"/>
</dbReference>
<feature type="domain" description="Mannosidase Ig/CBM-like" evidence="10">
    <location>
        <begin position="389"/>
        <end position="475"/>
    </location>
</feature>
<accession>A0A9E6ZTI9</accession>
<dbReference type="GO" id="GO:0006516">
    <property type="term" value="P:glycoprotein catabolic process"/>
    <property type="evidence" value="ECO:0007669"/>
    <property type="project" value="TreeGrafter"/>
</dbReference>
<dbReference type="Pfam" id="PF17786">
    <property type="entry name" value="Mannosidase_ig"/>
    <property type="match status" value="1"/>
</dbReference>
<dbReference type="GO" id="GO:0004567">
    <property type="term" value="F:beta-mannosidase activity"/>
    <property type="evidence" value="ECO:0007669"/>
    <property type="project" value="TreeGrafter"/>
</dbReference>
<gene>
    <name evidence="11" type="ORF">K1I37_06975</name>
</gene>
<dbReference type="InterPro" id="IPR036156">
    <property type="entry name" value="Beta-gal/glucu_dom_sf"/>
</dbReference>
<evidence type="ECO:0000259" key="10">
    <source>
        <dbReference type="Pfam" id="PF17786"/>
    </source>
</evidence>
<dbReference type="EMBL" id="CP080467">
    <property type="protein sequence ID" value="UNO50210.1"/>
    <property type="molecule type" value="Genomic_DNA"/>
</dbReference>
<reference evidence="12" key="1">
    <citation type="journal article" date="2022" name="G3 (Bethesda)">
        <title>Unveiling the complete genome sequence of Alicyclobacillus acidoterrestris DSM 3922T, a taint-producing strain.</title>
        <authorList>
            <person name="Leonardo I.C."/>
            <person name="Barreto Crespo M.T."/>
            <person name="Gaspar F.B."/>
        </authorList>
    </citation>
    <scope>NUCLEOTIDE SEQUENCE [LARGE SCALE GENOMIC DNA]</scope>
    <source>
        <strain evidence="12">DSM 3922</strain>
    </source>
</reference>
<feature type="domain" description="Glycoside hydrolase family 2 immunoglobulin-like beta-sandwich" evidence="8">
    <location>
        <begin position="27"/>
        <end position="129"/>
    </location>
</feature>
<evidence type="ECO:0000313" key="12">
    <source>
        <dbReference type="Proteomes" id="UP000829401"/>
    </source>
</evidence>
<dbReference type="PANTHER" id="PTHR43730">
    <property type="entry name" value="BETA-MANNOSIDASE"/>
    <property type="match status" value="1"/>
</dbReference>
<keyword evidence="4" id="KW-0326">Glycosidase</keyword>
<evidence type="ECO:0000256" key="4">
    <source>
        <dbReference type="ARBA" id="ARBA00023295"/>
    </source>
</evidence>
<dbReference type="Gene3D" id="3.20.20.80">
    <property type="entry name" value="Glycosidases"/>
    <property type="match status" value="2"/>
</dbReference>
<evidence type="ECO:0000259" key="9">
    <source>
        <dbReference type="Pfam" id="PF17753"/>
    </source>
</evidence>
<dbReference type="Pfam" id="PF17753">
    <property type="entry name" value="Ig_mannosidase"/>
    <property type="match status" value="1"/>
</dbReference>
<dbReference type="KEGG" id="aaco:K1I37_06975"/>
<evidence type="ECO:0000259" key="8">
    <source>
        <dbReference type="Pfam" id="PF00703"/>
    </source>
</evidence>
<comment type="subunit">
    <text evidence="2">Homodimer.</text>
</comment>
<keyword evidence="3" id="KW-0964">Secreted</keyword>
<dbReference type="GO" id="GO:0005576">
    <property type="term" value="C:extracellular region"/>
    <property type="evidence" value="ECO:0007669"/>
    <property type="project" value="UniProtKB-SubCell"/>
</dbReference>
<name>T0D1C2_ALIAG</name>
<evidence type="ECO:0000256" key="3">
    <source>
        <dbReference type="ARBA" id="ARBA00022525"/>
    </source>
</evidence>
<dbReference type="PANTHER" id="PTHR43730:SF1">
    <property type="entry name" value="BETA-MANNOSIDASE"/>
    <property type="match status" value="1"/>
</dbReference>
<comment type="subcellular location">
    <subcellularLocation>
        <location evidence="1">Secreted</location>
    </subcellularLocation>
</comment>
<keyword evidence="4" id="KW-0378">Hydrolase</keyword>
<dbReference type="InterPro" id="IPR050887">
    <property type="entry name" value="Beta-mannosidase_GH2"/>
</dbReference>
<dbReference type="Pfam" id="PF00703">
    <property type="entry name" value="Glyco_hydro_2"/>
    <property type="match status" value="1"/>
</dbReference>
<dbReference type="Gene3D" id="2.60.40.10">
    <property type="entry name" value="Immunoglobulins"/>
    <property type="match status" value="2"/>
</dbReference>